<sequence>MPSLGREAGDVALESGEAGLGWLSANGARLSATHRYACTRLLLWLVPGLGESQISGFCTVASLHPSPCHRSTVSRSEPEQ</sequence>
<accession>A0ABQ9PPF8</accession>
<organism evidence="1 2">
    <name type="scientific">Colletotrichum limetticola</name>
    <dbReference type="NCBI Taxonomy" id="1209924"/>
    <lineage>
        <taxon>Eukaryota</taxon>
        <taxon>Fungi</taxon>
        <taxon>Dikarya</taxon>
        <taxon>Ascomycota</taxon>
        <taxon>Pezizomycotina</taxon>
        <taxon>Sordariomycetes</taxon>
        <taxon>Hypocreomycetidae</taxon>
        <taxon>Glomerellales</taxon>
        <taxon>Glomerellaceae</taxon>
        <taxon>Colletotrichum</taxon>
        <taxon>Colletotrichum acutatum species complex</taxon>
    </lineage>
</organism>
<protein>
    <submittedName>
        <fullName evidence="1">Uncharacterized protein</fullName>
    </submittedName>
</protein>
<dbReference type="Proteomes" id="UP001169217">
    <property type="component" value="Unassembled WGS sequence"/>
</dbReference>
<keyword evidence="2" id="KW-1185">Reference proteome</keyword>
<evidence type="ECO:0000313" key="1">
    <source>
        <dbReference type="EMBL" id="KAK0373447.1"/>
    </source>
</evidence>
<name>A0ABQ9PPF8_9PEZI</name>
<gene>
    <name evidence="1" type="ORF">CLIM01_09178</name>
</gene>
<evidence type="ECO:0000313" key="2">
    <source>
        <dbReference type="Proteomes" id="UP001169217"/>
    </source>
</evidence>
<dbReference type="EMBL" id="JARUPT010000306">
    <property type="protein sequence ID" value="KAK0373447.1"/>
    <property type="molecule type" value="Genomic_DNA"/>
</dbReference>
<proteinExistence type="predicted"/>
<comment type="caution">
    <text evidence="1">The sequence shown here is derived from an EMBL/GenBank/DDBJ whole genome shotgun (WGS) entry which is preliminary data.</text>
</comment>
<reference evidence="1" key="1">
    <citation type="submission" date="2023-04" db="EMBL/GenBank/DDBJ databases">
        <title>Colletotrichum limetticola genome sequence.</title>
        <authorList>
            <person name="Baroncelli R."/>
        </authorList>
    </citation>
    <scope>NUCLEOTIDE SEQUENCE</scope>
    <source>
        <strain evidence="1">KLA-Anderson</strain>
    </source>
</reference>